<dbReference type="Proteomes" id="UP001303046">
    <property type="component" value="Unassembled WGS sequence"/>
</dbReference>
<sequence>MGKEYDRLVEHLHNYTKKAESFKTTKRHLSLEILELSCHRRATRAAKDKEPTSGLARLCGEAIKEGFKDGSAEVLAEAAEAGRNIYYAR</sequence>
<protein>
    <submittedName>
        <fullName evidence="1">Uncharacterized protein</fullName>
    </submittedName>
</protein>
<accession>A0ABR1EQT0</accession>
<evidence type="ECO:0000313" key="2">
    <source>
        <dbReference type="Proteomes" id="UP001303046"/>
    </source>
</evidence>
<proteinExistence type="predicted"/>
<name>A0ABR1EQT0_NECAM</name>
<comment type="caution">
    <text evidence="1">The sequence shown here is derived from an EMBL/GenBank/DDBJ whole genome shotgun (WGS) entry which is preliminary data.</text>
</comment>
<reference evidence="1 2" key="1">
    <citation type="submission" date="2023-08" db="EMBL/GenBank/DDBJ databases">
        <title>A Necator americanus chromosomal reference genome.</title>
        <authorList>
            <person name="Ilik V."/>
            <person name="Petrzelkova K.J."/>
            <person name="Pardy F."/>
            <person name="Fuh T."/>
            <person name="Niatou-Singa F.S."/>
            <person name="Gouil Q."/>
            <person name="Baker L."/>
            <person name="Ritchie M.E."/>
            <person name="Jex A.R."/>
            <person name="Gazzola D."/>
            <person name="Li H."/>
            <person name="Toshio Fujiwara R."/>
            <person name="Zhan B."/>
            <person name="Aroian R.V."/>
            <person name="Pafco B."/>
            <person name="Schwarz E.M."/>
        </authorList>
    </citation>
    <scope>NUCLEOTIDE SEQUENCE [LARGE SCALE GENOMIC DNA]</scope>
    <source>
        <strain evidence="1 2">Aroian</strain>
        <tissue evidence="1">Whole animal</tissue>
    </source>
</reference>
<dbReference type="EMBL" id="JAVFWL010000006">
    <property type="protein sequence ID" value="KAK6764968.1"/>
    <property type="molecule type" value="Genomic_DNA"/>
</dbReference>
<keyword evidence="2" id="KW-1185">Reference proteome</keyword>
<gene>
    <name evidence="1" type="primary">Necator_chrX.g25218</name>
    <name evidence="1" type="ORF">RB195_025052</name>
</gene>
<evidence type="ECO:0000313" key="1">
    <source>
        <dbReference type="EMBL" id="KAK6764968.1"/>
    </source>
</evidence>
<organism evidence="1 2">
    <name type="scientific">Necator americanus</name>
    <name type="common">Human hookworm</name>
    <dbReference type="NCBI Taxonomy" id="51031"/>
    <lineage>
        <taxon>Eukaryota</taxon>
        <taxon>Metazoa</taxon>
        <taxon>Ecdysozoa</taxon>
        <taxon>Nematoda</taxon>
        <taxon>Chromadorea</taxon>
        <taxon>Rhabditida</taxon>
        <taxon>Rhabditina</taxon>
        <taxon>Rhabditomorpha</taxon>
        <taxon>Strongyloidea</taxon>
        <taxon>Ancylostomatidae</taxon>
        <taxon>Bunostominae</taxon>
        <taxon>Necator</taxon>
    </lineage>
</organism>